<dbReference type="InterPro" id="IPR013750">
    <property type="entry name" value="GHMP_kinase_C_dom"/>
</dbReference>
<evidence type="ECO:0000256" key="7">
    <source>
        <dbReference type="HAMAP-Rule" id="MF_00384"/>
    </source>
</evidence>
<dbReference type="GO" id="GO:0004413">
    <property type="term" value="F:homoserine kinase activity"/>
    <property type="evidence" value="ECO:0007669"/>
    <property type="project" value="UniProtKB-UniRule"/>
</dbReference>
<dbReference type="PANTHER" id="PTHR20861">
    <property type="entry name" value="HOMOSERINE/4-DIPHOSPHOCYTIDYL-2-C-METHYL-D-ERYTHRITOL KINASE"/>
    <property type="match status" value="1"/>
</dbReference>
<comment type="catalytic activity">
    <reaction evidence="7">
        <text>L-homoserine + ATP = O-phospho-L-homoserine + ADP + H(+)</text>
        <dbReference type="Rhea" id="RHEA:13985"/>
        <dbReference type="ChEBI" id="CHEBI:15378"/>
        <dbReference type="ChEBI" id="CHEBI:30616"/>
        <dbReference type="ChEBI" id="CHEBI:57476"/>
        <dbReference type="ChEBI" id="CHEBI:57590"/>
        <dbReference type="ChEBI" id="CHEBI:456216"/>
        <dbReference type="EC" id="2.7.1.39"/>
    </reaction>
</comment>
<evidence type="ECO:0000256" key="4">
    <source>
        <dbReference type="ARBA" id="ARBA00022741"/>
    </source>
</evidence>
<keyword evidence="5 7" id="KW-0418">Kinase</keyword>
<keyword evidence="2 7" id="KW-0808">Transferase</keyword>
<dbReference type="AlphaFoldDB" id="A0A9X3NF36"/>
<keyword evidence="1 7" id="KW-0028">Amino-acid biosynthesis</keyword>
<comment type="caution">
    <text evidence="11">The sequence shown here is derived from an EMBL/GenBank/DDBJ whole genome shotgun (WGS) entry which is preliminary data.</text>
</comment>
<keyword evidence="7" id="KW-0963">Cytoplasm</keyword>
<accession>A0A9X3NF36</accession>
<proteinExistence type="inferred from homology"/>
<dbReference type="InterPro" id="IPR014721">
    <property type="entry name" value="Ribsml_uS5_D2-typ_fold_subgr"/>
</dbReference>
<dbReference type="GO" id="GO:0005737">
    <property type="term" value="C:cytoplasm"/>
    <property type="evidence" value="ECO:0007669"/>
    <property type="project" value="UniProtKB-SubCell"/>
</dbReference>
<keyword evidence="4 7" id="KW-0547">Nucleotide-binding</keyword>
<keyword evidence="12" id="KW-1185">Reference proteome</keyword>
<dbReference type="RefSeq" id="WP_270029416.1">
    <property type="nucleotide sequence ID" value="NZ_JAPDDP010000092.1"/>
</dbReference>
<dbReference type="NCBIfam" id="TIGR00191">
    <property type="entry name" value="thrB"/>
    <property type="match status" value="1"/>
</dbReference>
<dbReference type="Proteomes" id="UP001147653">
    <property type="component" value="Unassembled WGS sequence"/>
</dbReference>
<dbReference type="Pfam" id="PF08544">
    <property type="entry name" value="GHMP_kinases_C"/>
    <property type="match status" value="1"/>
</dbReference>
<dbReference type="PRINTS" id="PR00958">
    <property type="entry name" value="HOMSERKINASE"/>
</dbReference>
<evidence type="ECO:0000259" key="10">
    <source>
        <dbReference type="Pfam" id="PF08544"/>
    </source>
</evidence>
<evidence type="ECO:0000256" key="5">
    <source>
        <dbReference type="ARBA" id="ARBA00022777"/>
    </source>
</evidence>
<keyword evidence="3 7" id="KW-0791">Threonine biosynthesis</keyword>
<keyword evidence="6 7" id="KW-0067">ATP-binding</keyword>
<dbReference type="Pfam" id="PF00288">
    <property type="entry name" value="GHMP_kinases_N"/>
    <property type="match status" value="1"/>
</dbReference>
<evidence type="ECO:0000256" key="8">
    <source>
        <dbReference type="NCBIfam" id="TIGR00191"/>
    </source>
</evidence>
<dbReference type="HAMAP" id="MF_00384">
    <property type="entry name" value="Homoser_kinase"/>
    <property type="match status" value="1"/>
</dbReference>
<dbReference type="GO" id="GO:0005524">
    <property type="term" value="F:ATP binding"/>
    <property type="evidence" value="ECO:0007669"/>
    <property type="project" value="UniProtKB-UniRule"/>
</dbReference>
<dbReference type="PIRSF" id="PIRSF000676">
    <property type="entry name" value="Homoser_kin"/>
    <property type="match status" value="1"/>
</dbReference>
<dbReference type="InterPro" id="IPR020568">
    <property type="entry name" value="Ribosomal_Su5_D2-typ_SF"/>
</dbReference>
<dbReference type="InterPro" id="IPR000870">
    <property type="entry name" value="Homoserine_kinase"/>
</dbReference>
<dbReference type="SUPFAM" id="SSF54211">
    <property type="entry name" value="Ribosomal protein S5 domain 2-like"/>
    <property type="match status" value="1"/>
</dbReference>
<reference evidence="11" key="1">
    <citation type="submission" date="2022-10" db="EMBL/GenBank/DDBJ databases">
        <title>The WGS of Solirubrobacter phytolaccae KCTC 29190.</title>
        <authorList>
            <person name="Jiang Z."/>
        </authorList>
    </citation>
    <scope>NUCLEOTIDE SEQUENCE</scope>
    <source>
        <strain evidence="11">KCTC 29190</strain>
    </source>
</reference>
<evidence type="ECO:0000313" key="12">
    <source>
        <dbReference type="Proteomes" id="UP001147653"/>
    </source>
</evidence>
<dbReference type="SUPFAM" id="SSF55060">
    <property type="entry name" value="GHMP Kinase, C-terminal domain"/>
    <property type="match status" value="1"/>
</dbReference>
<organism evidence="11 12">
    <name type="scientific">Solirubrobacter phytolaccae</name>
    <dbReference type="NCBI Taxonomy" id="1404360"/>
    <lineage>
        <taxon>Bacteria</taxon>
        <taxon>Bacillati</taxon>
        <taxon>Actinomycetota</taxon>
        <taxon>Thermoleophilia</taxon>
        <taxon>Solirubrobacterales</taxon>
        <taxon>Solirubrobacteraceae</taxon>
        <taxon>Solirubrobacter</taxon>
    </lineage>
</organism>
<evidence type="ECO:0000256" key="3">
    <source>
        <dbReference type="ARBA" id="ARBA00022697"/>
    </source>
</evidence>
<feature type="domain" description="GHMP kinase C-terminal" evidence="10">
    <location>
        <begin position="189"/>
        <end position="261"/>
    </location>
</feature>
<comment type="similarity">
    <text evidence="7">Belongs to the GHMP kinase family. Homoserine kinase subfamily.</text>
</comment>
<protein>
    <recommendedName>
        <fullName evidence="7 8">Homoserine kinase</fullName>
        <shortName evidence="7">HK</shortName>
        <shortName evidence="7">HSK</shortName>
        <ecNumber evidence="7 8">2.7.1.39</ecNumber>
    </recommendedName>
</protein>
<dbReference type="Gene3D" id="3.30.230.10">
    <property type="match status" value="1"/>
</dbReference>
<comment type="caution">
    <text evidence="7">Lacks conserved residue(s) required for the propagation of feature annotation.</text>
</comment>
<dbReference type="EC" id="2.7.1.39" evidence="7 8"/>
<comment type="function">
    <text evidence="7">Catalyzes the ATP-dependent phosphorylation of L-homoserine to L-homoserine phosphate.</text>
</comment>
<name>A0A9X3NF36_9ACTN</name>
<dbReference type="PANTHER" id="PTHR20861:SF1">
    <property type="entry name" value="HOMOSERINE KINASE"/>
    <property type="match status" value="1"/>
</dbReference>
<evidence type="ECO:0000256" key="2">
    <source>
        <dbReference type="ARBA" id="ARBA00022679"/>
    </source>
</evidence>
<dbReference type="Gene3D" id="3.30.70.890">
    <property type="entry name" value="GHMP kinase, C-terminal domain"/>
    <property type="match status" value="1"/>
</dbReference>
<feature type="domain" description="GHMP kinase N-terminal" evidence="9">
    <location>
        <begin position="55"/>
        <end position="129"/>
    </location>
</feature>
<dbReference type="InterPro" id="IPR006204">
    <property type="entry name" value="GHMP_kinase_N_dom"/>
</dbReference>
<gene>
    <name evidence="7 11" type="primary">thrB</name>
    <name evidence="11" type="ORF">OJ997_31890</name>
</gene>
<evidence type="ECO:0000256" key="1">
    <source>
        <dbReference type="ARBA" id="ARBA00022605"/>
    </source>
</evidence>
<comment type="pathway">
    <text evidence="7">Amino-acid biosynthesis; L-threonine biosynthesis; L-threonine from L-aspartate: step 4/5.</text>
</comment>
<comment type="subcellular location">
    <subcellularLocation>
        <location evidence="7">Cytoplasm</location>
    </subcellularLocation>
</comment>
<dbReference type="InterPro" id="IPR036554">
    <property type="entry name" value="GHMP_kinase_C_sf"/>
</dbReference>
<evidence type="ECO:0000313" key="11">
    <source>
        <dbReference type="EMBL" id="MDA0184949.1"/>
    </source>
</evidence>
<dbReference type="EMBL" id="JAPDDP010000092">
    <property type="protein sequence ID" value="MDA0184949.1"/>
    <property type="molecule type" value="Genomic_DNA"/>
</dbReference>
<evidence type="ECO:0000256" key="6">
    <source>
        <dbReference type="ARBA" id="ARBA00022840"/>
    </source>
</evidence>
<sequence length="282" mass="29874">MNRRRTVRVPASSANLGPGFDVMGAALDLHMEVDVVETGQFAVHTDLRIARDRRNLIVRGFQALAPADDFEFTIRSDIPLSGGLGTSAAAIVAGLAAADSIFELGADVLAEATKIEGHPDNVAAALLGGFVLCVDGHAERFDPPPGLECLLVVPGQAVRTQKAREALPSRIPMSDAVFNIAHASMLVLGLARGDLGLVARGLGDRLHQPRRAHLYPRSWELVQEAKALGALGATISGAGPTVLVWCDFESSGVVAERLHEHADGWADVHRVPFTPTGAEVRL</sequence>
<dbReference type="GO" id="GO:0009088">
    <property type="term" value="P:threonine biosynthetic process"/>
    <property type="evidence" value="ECO:0007669"/>
    <property type="project" value="UniProtKB-UniRule"/>
</dbReference>
<evidence type="ECO:0000259" key="9">
    <source>
        <dbReference type="Pfam" id="PF00288"/>
    </source>
</evidence>